<organism evidence="2 3">
    <name type="scientific">Clostridium facile</name>
    <dbReference type="NCBI Taxonomy" id="2763035"/>
    <lineage>
        <taxon>Bacteria</taxon>
        <taxon>Bacillati</taxon>
        <taxon>Bacillota</taxon>
        <taxon>Clostridia</taxon>
        <taxon>Eubacteriales</taxon>
        <taxon>Clostridiaceae</taxon>
        <taxon>Clostridium</taxon>
    </lineage>
</organism>
<dbReference type="Proteomes" id="UP000649151">
    <property type="component" value="Unassembled WGS sequence"/>
</dbReference>
<evidence type="ECO:0008006" key="4">
    <source>
        <dbReference type="Google" id="ProtNLM"/>
    </source>
</evidence>
<dbReference type="RefSeq" id="WP_069987339.1">
    <property type="nucleotide sequence ID" value="NZ_JACOQK010000001.1"/>
</dbReference>
<keyword evidence="1" id="KW-1133">Transmembrane helix</keyword>
<dbReference type="EMBL" id="JACOQK010000001">
    <property type="protein sequence ID" value="MBC5787882.1"/>
    <property type="molecule type" value="Genomic_DNA"/>
</dbReference>
<accession>A0ABR7IRY0</accession>
<sequence>MRRFRSILITIICSILILVLSFSSFSVMDYFLFRSDSSIAPLSVSNSINSANINQQLQVFPWDTEQYKAFQPSYDNHWPGNGYNHIFSILWNYLEIYSKNVLEISLNYIYFSQNDLSVSCGEDFAKIPCIYEFTYITEQTEQDKGSYNLIIDQIISFNDDSNTKYRLQAAITKEILYSVHITPIVDHSNTKDFQTILQTSYQNLKQKPIENIQSHLLYTYMAADQNNQIKFYSPYQYSDEIYDYSMDISTKLIKTSDQLVCFSYLTNFLYFLWFDPYTCRFIGYDFVYLDSKKYSFESPTLSLIDENFSSIIYNN</sequence>
<name>A0ABR7IRY0_9CLOT</name>
<keyword evidence="1" id="KW-0812">Transmembrane</keyword>
<reference evidence="2 3" key="1">
    <citation type="submission" date="2020-08" db="EMBL/GenBank/DDBJ databases">
        <title>Genome public.</title>
        <authorList>
            <person name="Liu C."/>
            <person name="Sun Q."/>
        </authorList>
    </citation>
    <scope>NUCLEOTIDE SEQUENCE [LARGE SCALE GENOMIC DNA]</scope>
    <source>
        <strain evidence="2 3">NSJ-27</strain>
    </source>
</reference>
<evidence type="ECO:0000313" key="2">
    <source>
        <dbReference type="EMBL" id="MBC5787882.1"/>
    </source>
</evidence>
<proteinExistence type="predicted"/>
<protein>
    <recommendedName>
        <fullName evidence="4">Transmembrane protein</fullName>
    </recommendedName>
</protein>
<gene>
    <name evidence="2" type="ORF">H8Z77_07615</name>
</gene>
<keyword evidence="1" id="KW-0472">Membrane</keyword>
<keyword evidence="3" id="KW-1185">Reference proteome</keyword>
<feature type="transmembrane region" description="Helical" evidence="1">
    <location>
        <begin position="7"/>
        <end position="33"/>
    </location>
</feature>
<evidence type="ECO:0000313" key="3">
    <source>
        <dbReference type="Proteomes" id="UP000649151"/>
    </source>
</evidence>
<comment type="caution">
    <text evidence="2">The sequence shown here is derived from an EMBL/GenBank/DDBJ whole genome shotgun (WGS) entry which is preliminary data.</text>
</comment>
<evidence type="ECO:0000256" key="1">
    <source>
        <dbReference type="SAM" id="Phobius"/>
    </source>
</evidence>